<accession>A0A6J2KQR9</accession>
<dbReference type="GeneID" id="114252166"/>
<keyword evidence="1" id="KW-1185">Reference proteome</keyword>
<dbReference type="PANTHER" id="PTHR47027:SF29">
    <property type="entry name" value="C2H2-TYPE DOMAIN-CONTAINING PROTEIN"/>
    <property type="match status" value="1"/>
</dbReference>
<dbReference type="RefSeq" id="XP_028042479.1">
    <property type="nucleotide sequence ID" value="XM_028186678.1"/>
</dbReference>
<reference evidence="2" key="1">
    <citation type="submission" date="2025-08" db="UniProtKB">
        <authorList>
            <consortium name="RefSeq"/>
        </authorList>
    </citation>
    <scope>IDENTIFICATION</scope>
    <source>
        <tissue evidence="2">Silk gland</tissue>
    </source>
</reference>
<dbReference type="OrthoDB" id="8197512at2759"/>
<protein>
    <submittedName>
        <fullName evidence="2">Uncharacterized protein LOC114252166</fullName>
    </submittedName>
</protein>
<evidence type="ECO:0000313" key="1">
    <source>
        <dbReference type="Proteomes" id="UP000504629"/>
    </source>
</evidence>
<name>A0A6J2KQR9_BOMMA</name>
<organism evidence="1 2">
    <name type="scientific">Bombyx mandarina</name>
    <name type="common">Wild silk moth</name>
    <name type="synonym">Wild silkworm</name>
    <dbReference type="NCBI Taxonomy" id="7092"/>
    <lineage>
        <taxon>Eukaryota</taxon>
        <taxon>Metazoa</taxon>
        <taxon>Ecdysozoa</taxon>
        <taxon>Arthropoda</taxon>
        <taxon>Hexapoda</taxon>
        <taxon>Insecta</taxon>
        <taxon>Pterygota</taxon>
        <taxon>Neoptera</taxon>
        <taxon>Endopterygota</taxon>
        <taxon>Lepidoptera</taxon>
        <taxon>Glossata</taxon>
        <taxon>Ditrysia</taxon>
        <taxon>Bombycoidea</taxon>
        <taxon>Bombycidae</taxon>
        <taxon>Bombycinae</taxon>
        <taxon>Bombyx</taxon>
    </lineage>
</organism>
<sequence length="265" mass="30748">MGGTRRSYVIGRTALAVESAYLALEASSLEAGLQVNADKTKFLRVSRDLREDTAHKNIGQNTFGSVNEFVYLGSLITNNNNITAEIVKRILSANKCYFGLLKYFCSKILSRNIKIILYKTLLRPILIYGSETWVLSKKNENRLLVFERKILRRIFGAVQQNEIWRTRYNHELYDVYKDPNIITTIKIGRLRWVGHVVRMESTRMPRQLLYGKPEGRRSRGRPKLRWLDGVERDLKNIGVKNWKEKALNRAVWRDILDQAKAHPGL</sequence>
<dbReference type="PANTHER" id="PTHR47027">
    <property type="entry name" value="REVERSE TRANSCRIPTASE DOMAIN-CONTAINING PROTEIN"/>
    <property type="match status" value="1"/>
</dbReference>
<dbReference type="AlphaFoldDB" id="A0A6J2KQR9"/>
<evidence type="ECO:0000313" key="2">
    <source>
        <dbReference type="RefSeq" id="XP_028042479.1"/>
    </source>
</evidence>
<dbReference type="KEGG" id="bman:114252166"/>
<proteinExistence type="predicted"/>
<dbReference type="Proteomes" id="UP000504629">
    <property type="component" value="Unplaced"/>
</dbReference>
<gene>
    <name evidence="2" type="primary">LOC114252166</name>
</gene>